<evidence type="ECO:0000256" key="2">
    <source>
        <dbReference type="ARBA" id="ARBA00023239"/>
    </source>
</evidence>
<dbReference type="Pfam" id="PF00596">
    <property type="entry name" value="Aldolase_II"/>
    <property type="match status" value="1"/>
</dbReference>
<accession>A0ABN3L5W4</accession>
<dbReference type="Proteomes" id="UP001501358">
    <property type="component" value="Unassembled WGS sequence"/>
</dbReference>
<dbReference type="SUPFAM" id="SSF53639">
    <property type="entry name" value="AraD/HMP-PK domain-like"/>
    <property type="match status" value="1"/>
</dbReference>
<dbReference type="EMBL" id="BAAATA010000005">
    <property type="protein sequence ID" value="GAA2478330.1"/>
    <property type="molecule type" value="Genomic_DNA"/>
</dbReference>
<evidence type="ECO:0000313" key="4">
    <source>
        <dbReference type="EMBL" id="GAA2478330.1"/>
    </source>
</evidence>
<dbReference type="Gene3D" id="3.40.225.10">
    <property type="entry name" value="Class II aldolase/adducin N-terminal domain"/>
    <property type="match status" value="1"/>
</dbReference>
<dbReference type="InterPro" id="IPR050197">
    <property type="entry name" value="Aldolase_class_II_sugar_metab"/>
</dbReference>
<dbReference type="SMART" id="SM01007">
    <property type="entry name" value="Aldolase_II"/>
    <property type="match status" value="1"/>
</dbReference>
<proteinExistence type="predicted"/>
<name>A0ABN3L5W4_9ACTN</name>
<evidence type="ECO:0000256" key="1">
    <source>
        <dbReference type="ARBA" id="ARBA00022723"/>
    </source>
</evidence>
<gene>
    <name evidence="4" type="ORF">GCM10010406_13090</name>
</gene>
<keyword evidence="2" id="KW-0456">Lyase</keyword>
<dbReference type="InterPro" id="IPR001303">
    <property type="entry name" value="Aldolase_II/adducin_N"/>
</dbReference>
<dbReference type="PANTHER" id="PTHR22789">
    <property type="entry name" value="FUCULOSE PHOSPHATE ALDOLASE"/>
    <property type="match status" value="1"/>
</dbReference>
<feature type="domain" description="Class II aldolase/adducin N-terminal" evidence="3">
    <location>
        <begin position="8"/>
        <end position="181"/>
    </location>
</feature>
<keyword evidence="5" id="KW-1185">Reference proteome</keyword>
<organism evidence="4 5">
    <name type="scientific">Streptomyces thermolineatus</name>
    <dbReference type="NCBI Taxonomy" id="44033"/>
    <lineage>
        <taxon>Bacteria</taxon>
        <taxon>Bacillati</taxon>
        <taxon>Actinomycetota</taxon>
        <taxon>Actinomycetes</taxon>
        <taxon>Kitasatosporales</taxon>
        <taxon>Streptomycetaceae</taxon>
        <taxon>Streptomyces</taxon>
    </lineage>
</organism>
<keyword evidence="1" id="KW-0479">Metal-binding</keyword>
<dbReference type="InterPro" id="IPR036409">
    <property type="entry name" value="Aldolase_II/adducin_N_sf"/>
</dbReference>
<evidence type="ECO:0000259" key="3">
    <source>
        <dbReference type="SMART" id="SM01007"/>
    </source>
</evidence>
<protein>
    <submittedName>
        <fullName evidence="4">Class II aldolase/adducin family protein</fullName>
    </submittedName>
</protein>
<dbReference type="PANTHER" id="PTHR22789:SF0">
    <property type="entry name" value="3-OXO-TETRONATE 4-PHOSPHATE DECARBOXYLASE-RELATED"/>
    <property type="match status" value="1"/>
</dbReference>
<reference evidence="4 5" key="1">
    <citation type="journal article" date="2019" name="Int. J. Syst. Evol. Microbiol.">
        <title>The Global Catalogue of Microorganisms (GCM) 10K type strain sequencing project: providing services to taxonomists for standard genome sequencing and annotation.</title>
        <authorList>
            <consortium name="The Broad Institute Genomics Platform"/>
            <consortium name="The Broad Institute Genome Sequencing Center for Infectious Disease"/>
            <person name="Wu L."/>
            <person name="Ma J."/>
        </authorList>
    </citation>
    <scope>NUCLEOTIDE SEQUENCE [LARGE SCALE GENOMIC DNA]</scope>
    <source>
        <strain evidence="4 5">JCM 6307</strain>
    </source>
</reference>
<sequence>MELDRAWQRVAATARRAVAEGLVVGAAGNVSERVGDLVVVTPSGVRYGDLGPEERVVVDLDGRQVAGRLRPTSELALHLGVYRTIGARAVVHTHAVHATAVSALVDEVPPVHYITAELGGVVRVAPYATYGTQELADHVLHALRDRAGCLMRNHGTVTHGPDLETAYERTAHLEWICRVWLLARGAGNPSLLSHEEMDRVVEKFRGYGQPGRGEGRTG</sequence>
<evidence type="ECO:0000313" key="5">
    <source>
        <dbReference type="Proteomes" id="UP001501358"/>
    </source>
</evidence>
<comment type="caution">
    <text evidence="4">The sequence shown here is derived from an EMBL/GenBank/DDBJ whole genome shotgun (WGS) entry which is preliminary data.</text>
</comment>